<keyword evidence="4" id="KW-1185">Reference proteome</keyword>
<dbReference type="Proteomes" id="UP000000305">
    <property type="component" value="Unassembled WGS sequence"/>
</dbReference>
<evidence type="ECO:0000313" key="3">
    <source>
        <dbReference type="EMBL" id="EFX76124.1"/>
    </source>
</evidence>
<keyword evidence="1" id="KW-0863">Zinc-finger</keyword>
<dbReference type="KEGG" id="dpx:DAPPUDRAFT_107302"/>
<dbReference type="HOGENOM" id="CLU_1031589_0_0_1"/>
<dbReference type="InParanoid" id="E9GWN8"/>
<evidence type="ECO:0000256" key="1">
    <source>
        <dbReference type="PROSITE-ProRule" id="PRU00042"/>
    </source>
</evidence>
<dbReference type="AlphaFoldDB" id="E9GWN8"/>
<keyword evidence="1" id="KW-0862">Zinc</keyword>
<dbReference type="EMBL" id="GL732570">
    <property type="protein sequence ID" value="EFX76124.1"/>
    <property type="molecule type" value="Genomic_DNA"/>
</dbReference>
<feature type="domain" description="C2H2-type" evidence="2">
    <location>
        <begin position="35"/>
        <end position="65"/>
    </location>
</feature>
<gene>
    <name evidence="3" type="ORF">DAPPUDRAFT_107302</name>
</gene>
<evidence type="ECO:0000259" key="2">
    <source>
        <dbReference type="PROSITE" id="PS50157"/>
    </source>
</evidence>
<proteinExistence type="predicted"/>
<dbReference type="PROSITE" id="PS00028">
    <property type="entry name" value="ZINC_FINGER_C2H2_1"/>
    <property type="match status" value="1"/>
</dbReference>
<reference evidence="3 4" key="1">
    <citation type="journal article" date="2011" name="Science">
        <title>The ecoresponsive genome of Daphnia pulex.</title>
        <authorList>
            <person name="Colbourne J.K."/>
            <person name="Pfrender M.E."/>
            <person name="Gilbert D."/>
            <person name="Thomas W.K."/>
            <person name="Tucker A."/>
            <person name="Oakley T.H."/>
            <person name="Tokishita S."/>
            <person name="Aerts A."/>
            <person name="Arnold G.J."/>
            <person name="Basu M.K."/>
            <person name="Bauer D.J."/>
            <person name="Caceres C.E."/>
            <person name="Carmel L."/>
            <person name="Casola C."/>
            <person name="Choi J.H."/>
            <person name="Detter J.C."/>
            <person name="Dong Q."/>
            <person name="Dusheyko S."/>
            <person name="Eads B.D."/>
            <person name="Frohlich T."/>
            <person name="Geiler-Samerotte K.A."/>
            <person name="Gerlach D."/>
            <person name="Hatcher P."/>
            <person name="Jogdeo S."/>
            <person name="Krijgsveld J."/>
            <person name="Kriventseva E.V."/>
            <person name="Kultz D."/>
            <person name="Laforsch C."/>
            <person name="Lindquist E."/>
            <person name="Lopez J."/>
            <person name="Manak J.R."/>
            <person name="Muller J."/>
            <person name="Pangilinan J."/>
            <person name="Patwardhan R.P."/>
            <person name="Pitluck S."/>
            <person name="Pritham E.J."/>
            <person name="Rechtsteiner A."/>
            <person name="Rho M."/>
            <person name="Rogozin I.B."/>
            <person name="Sakarya O."/>
            <person name="Salamov A."/>
            <person name="Schaack S."/>
            <person name="Shapiro H."/>
            <person name="Shiga Y."/>
            <person name="Skalitzky C."/>
            <person name="Smith Z."/>
            <person name="Souvorov A."/>
            <person name="Sung W."/>
            <person name="Tang Z."/>
            <person name="Tsuchiya D."/>
            <person name="Tu H."/>
            <person name="Vos H."/>
            <person name="Wang M."/>
            <person name="Wolf Y.I."/>
            <person name="Yamagata H."/>
            <person name="Yamada T."/>
            <person name="Ye Y."/>
            <person name="Shaw J.R."/>
            <person name="Andrews J."/>
            <person name="Crease T.J."/>
            <person name="Tang H."/>
            <person name="Lucas S.M."/>
            <person name="Robertson H.M."/>
            <person name="Bork P."/>
            <person name="Koonin E.V."/>
            <person name="Zdobnov E.M."/>
            <person name="Grigoriev I.V."/>
            <person name="Lynch M."/>
            <person name="Boore J.L."/>
        </authorList>
    </citation>
    <scope>NUCLEOTIDE SEQUENCE [LARGE SCALE GENOMIC DNA]</scope>
</reference>
<dbReference type="InterPro" id="IPR013087">
    <property type="entry name" value="Znf_C2H2_type"/>
</dbReference>
<evidence type="ECO:0000313" key="4">
    <source>
        <dbReference type="Proteomes" id="UP000000305"/>
    </source>
</evidence>
<sequence length="270" mass="30911">MYHGHCFVSPRSHSRKPLSRSHLAGGYITIEHNSHHCEFCDSVFQDNSTLSKHLRREHSHHFENAVFAYFDLAVEISEENFQIGADFIKADVFGLEQFEVLLDPELSKTPGNKLRAHQHSEKVNRNNPIPKRRAIEDTVKINTNRTAGPWVNTSSAQINEFPTRHPSAGYITSYSPRAQFSHEKRNHMNFNIKATISIQMSRAQFIGYPLTTMSANISQQEMNKQQRVVKDYMDINNKITAGPSVNTSSERINEFPTRHPTASYTFPNLE</sequence>
<dbReference type="PROSITE" id="PS50157">
    <property type="entry name" value="ZINC_FINGER_C2H2_2"/>
    <property type="match status" value="1"/>
</dbReference>
<dbReference type="GO" id="GO:0008270">
    <property type="term" value="F:zinc ion binding"/>
    <property type="evidence" value="ECO:0007669"/>
    <property type="project" value="UniProtKB-KW"/>
</dbReference>
<keyword evidence="1" id="KW-0479">Metal-binding</keyword>
<protein>
    <recommendedName>
        <fullName evidence="2">C2H2-type domain-containing protein</fullName>
    </recommendedName>
</protein>
<organism evidence="3 4">
    <name type="scientific">Daphnia pulex</name>
    <name type="common">Water flea</name>
    <dbReference type="NCBI Taxonomy" id="6669"/>
    <lineage>
        <taxon>Eukaryota</taxon>
        <taxon>Metazoa</taxon>
        <taxon>Ecdysozoa</taxon>
        <taxon>Arthropoda</taxon>
        <taxon>Crustacea</taxon>
        <taxon>Branchiopoda</taxon>
        <taxon>Diplostraca</taxon>
        <taxon>Cladocera</taxon>
        <taxon>Anomopoda</taxon>
        <taxon>Daphniidae</taxon>
        <taxon>Daphnia</taxon>
    </lineage>
</organism>
<name>E9GWN8_DAPPU</name>
<accession>E9GWN8</accession>